<gene>
    <name evidence="10" type="primary">plsY</name>
    <name evidence="11" type="ORF">SAMN05660649_00156</name>
</gene>
<keyword evidence="2 10" id="KW-0444">Lipid biosynthesis</keyword>
<proteinExistence type="inferred from homology"/>
<comment type="similarity">
    <text evidence="10">Belongs to the PlsY family.</text>
</comment>
<keyword evidence="11" id="KW-0012">Acyltransferase</keyword>
<dbReference type="InterPro" id="IPR003811">
    <property type="entry name" value="G3P_acylTferase_PlsY"/>
</dbReference>
<evidence type="ECO:0000256" key="3">
    <source>
        <dbReference type="ARBA" id="ARBA00022679"/>
    </source>
</evidence>
<accession>A0A1I2MVN5</accession>
<dbReference type="OrthoDB" id="9777124at2"/>
<feature type="transmembrane region" description="Helical" evidence="10">
    <location>
        <begin position="6"/>
        <end position="25"/>
    </location>
</feature>
<comment type="catalytic activity">
    <reaction evidence="10">
        <text>an acyl phosphate + sn-glycerol 3-phosphate = a 1-acyl-sn-glycero-3-phosphate + phosphate</text>
        <dbReference type="Rhea" id="RHEA:34075"/>
        <dbReference type="ChEBI" id="CHEBI:43474"/>
        <dbReference type="ChEBI" id="CHEBI:57597"/>
        <dbReference type="ChEBI" id="CHEBI:57970"/>
        <dbReference type="ChEBI" id="CHEBI:59918"/>
        <dbReference type="EC" id="2.3.1.275"/>
    </reaction>
</comment>
<comment type="subcellular location">
    <subcellularLocation>
        <location evidence="10">Cell membrane</location>
        <topology evidence="10">Multi-pass membrane protein</topology>
    </subcellularLocation>
</comment>
<comment type="subunit">
    <text evidence="10">Probably interacts with PlsX.</text>
</comment>
<dbReference type="STRING" id="341036.SAMN05660649_00156"/>
<dbReference type="EC" id="2.3.1.275" evidence="10"/>
<dbReference type="EMBL" id="FOOX01000001">
    <property type="protein sequence ID" value="SFF94960.1"/>
    <property type="molecule type" value="Genomic_DNA"/>
</dbReference>
<evidence type="ECO:0000256" key="4">
    <source>
        <dbReference type="ARBA" id="ARBA00022692"/>
    </source>
</evidence>
<keyword evidence="12" id="KW-1185">Reference proteome</keyword>
<evidence type="ECO:0000256" key="8">
    <source>
        <dbReference type="ARBA" id="ARBA00023209"/>
    </source>
</evidence>
<keyword evidence="1 10" id="KW-1003">Cell membrane</keyword>
<dbReference type="Pfam" id="PF02660">
    <property type="entry name" value="G3P_acyltransf"/>
    <property type="match status" value="1"/>
</dbReference>
<keyword evidence="8 10" id="KW-0594">Phospholipid biosynthesis</keyword>
<sequence>MSIYVLYAAVASYLIGSIPFGFILARYAKGIDIRQFGSGNIGATNVWRTLGPVPGIIVLLLDMSKGVASVFIGRHLGGAGTELIAAFFALCGHSWPVFIKFKGGKIVATGGGIILAISPLTTLIALIVLLITVGISRYVSLGSIMAAITVPVTMIILRMNILYILFGVVIAAFVIYKHRPNIKRILDGTEFKVGKGRR</sequence>
<evidence type="ECO:0000256" key="5">
    <source>
        <dbReference type="ARBA" id="ARBA00022989"/>
    </source>
</evidence>
<dbReference type="AlphaFoldDB" id="A0A1I2MVN5"/>
<keyword evidence="6 10" id="KW-0443">Lipid metabolism</keyword>
<feature type="transmembrane region" description="Helical" evidence="10">
    <location>
        <begin position="46"/>
        <end position="63"/>
    </location>
</feature>
<organism evidence="11 12">
    <name type="scientific">Desulfotruncus arcticus DSM 17038</name>
    <dbReference type="NCBI Taxonomy" id="1121424"/>
    <lineage>
        <taxon>Bacteria</taxon>
        <taxon>Bacillati</taxon>
        <taxon>Bacillota</taxon>
        <taxon>Clostridia</taxon>
        <taxon>Eubacteriales</taxon>
        <taxon>Desulfallaceae</taxon>
        <taxon>Desulfotruncus</taxon>
    </lineage>
</organism>
<evidence type="ECO:0000256" key="1">
    <source>
        <dbReference type="ARBA" id="ARBA00022475"/>
    </source>
</evidence>
<feature type="transmembrane region" description="Helical" evidence="10">
    <location>
        <begin position="155"/>
        <end position="176"/>
    </location>
</feature>
<feature type="transmembrane region" description="Helical" evidence="10">
    <location>
        <begin position="83"/>
        <end position="101"/>
    </location>
</feature>
<dbReference type="GO" id="GO:0008654">
    <property type="term" value="P:phospholipid biosynthetic process"/>
    <property type="evidence" value="ECO:0007669"/>
    <property type="project" value="UniProtKB-UniRule"/>
</dbReference>
<dbReference type="PANTHER" id="PTHR30309:SF0">
    <property type="entry name" value="GLYCEROL-3-PHOSPHATE ACYLTRANSFERASE-RELATED"/>
    <property type="match status" value="1"/>
</dbReference>
<evidence type="ECO:0000256" key="9">
    <source>
        <dbReference type="ARBA" id="ARBA00023264"/>
    </source>
</evidence>
<evidence type="ECO:0000256" key="10">
    <source>
        <dbReference type="HAMAP-Rule" id="MF_01043"/>
    </source>
</evidence>
<dbReference type="RefSeq" id="WP_092467737.1">
    <property type="nucleotide sequence ID" value="NZ_FOOX01000001.1"/>
</dbReference>
<keyword evidence="9 10" id="KW-1208">Phospholipid metabolism</keyword>
<evidence type="ECO:0000256" key="2">
    <source>
        <dbReference type="ARBA" id="ARBA00022516"/>
    </source>
</evidence>
<keyword evidence="5 10" id="KW-1133">Transmembrane helix</keyword>
<dbReference type="PANTHER" id="PTHR30309">
    <property type="entry name" value="INNER MEMBRANE PROTEIN YGIH"/>
    <property type="match status" value="1"/>
</dbReference>
<evidence type="ECO:0000256" key="7">
    <source>
        <dbReference type="ARBA" id="ARBA00023136"/>
    </source>
</evidence>
<keyword evidence="3 10" id="KW-0808">Transferase</keyword>
<evidence type="ECO:0000256" key="6">
    <source>
        <dbReference type="ARBA" id="ARBA00023098"/>
    </source>
</evidence>
<protein>
    <recommendedName>
        <fullName evidence="10">Glycerol-3-phosphate acyltransferase</fullName>
    </recommendedName>
    <alternativeName>
        <fullName evidence="10">Acyl-PO4 G3P acyltransferase</fullName>
    </alternativeName>
    <alternativeName>
        <fullName evidence="10">Acyl-phosphate--glycerol-3-phosphate acyltransferase</fullName>
    </alternativeName>
    <alternativeName>
        <fullName evidence="10">G3P acyltransferase</fullName>
        <shortName evidence="10">GPAT</shortName>
        <ecNumber evidence="10">2.3.1.275</ecNumber>
    </alternativeName>
    <alternativeName>
        <fullName evidence="10">Lysophosphatidic acid synthase</fullName>
        <shortName evidence="10">LPA synthase</shortName>
    </alternativeName>
</protein>
<dbReference type="SMART" id="SM01207">
    <property type="entry name" value="G3P_acyltransf"/>
    <property type="match status" value="1"/>
</dbReference>
<name>A0A1I2MVN5_9FIRM</name>
<feature type="transmembrane region" description="Helical" evidence="10">
    <location>
        <begin position="113"/>
        <end position="135"/>
    </location>
</feature>
<dbReference type="UniPathway" id="UPA00085"/>
<comment type="function">
    <text evidence="10">Catalyzes the transfer of an acyl group from acyl-phosphate (acyl-PO(4)) to glycerol-3-phosphate (G3P) to form lysophosphatidic acid (LPA). This enzyme utilizes acyl-phosphate as fatty acyl donor, but not acyl-CoA or acyl-ACP.</text>
</comment>
<reference evidence="12" key="1">
    <citation type="submission" date="2016-10" db="EMBL/GenBank/DDBJ databases">
        <authorList>
            <person name="Varghese N."/>
            <person name="Submissions S."/>
        </authorList>
    </citation>
    <scope>NUCLEOTIDE SEQUENCE [LARGE SCALE GENOMIC DNA]</scope>
    <source>
        <strain evidence="12">DSM 17038</strain>
    </source>
</reference>
<dbReference type="GO" id="GO:0043772">
    <property type="term" value="F:acyl-phosphate glycerol-3-phosphate acyltransferase activity"/>
    <property type="evidence" value="ECO:0007669"/>
    <property type="project" value="UniProtKB-UniRule"/>
</dbReference>
<dbReference type="NCBIfam" id="TIGR00023">
    <property type="entry name" value="glycerol-3-phosphate 1-O-acyltransferase PlsY"/>
    <property type="match status" value="1"/>
</dbReference>
<keyword evidence="7 10" id="KW-0472">Membrane</keyword>
<dbReference type="GO" id="GO:0005886">
    <property type="term" value="C:plasma membrane"/>
    <property type="evidence" value="ECO:0007669"/>
    <property type="project" value="UniProtKB-SubCell"/>
</dbReference>
<evidence type="ECO:0000313" key="12">
    <source>
        <dbReference type="Proteomes" id="UP000199337"/>
    </source>
</evidence>
<comment type="pathway">
    <text evidence="10">Lipid metabolism; phospholipid metabolism.</text>
</comment>
<dbReference type="HAMAP" id="MF_01043">
    <property type="entry name" value="PlsY"/>
    <property type="match status" value="1"/>
</dbReference>
<keyword evidence="4 10" id="KW-0812">Transmembrane</keyword>
<evidence type="ECO:0000313" key="11">
    <source>
        <dbReference type="EMBL" id="SFF94960.1"/>
    </source>
</evidence>
<dbReference type="Proteomes" id="UP000199337">
    <property type="component" value="Unassembled WGS sequence"/>
</dbReference>